<dbReference type="EMBL" id="CP019914">
    <property type="protein sequence ID" value="ASJ21472.1"/>
    <property type="molecule type" value="Genomic_DNA"/>
</dbReference>
<evidence type="ECO:0000313" key="2">
    <source>
        <dbReference type="Proteomes" id="UP000264880"/>
    </source>
</evidence>
<reference evidence="1 2" key="1">
    <citation type="submission" date="2017-02" db="EMBL/GenBank/DDBJ databases">
        <title>Complete genome sequence of Brachyspira hampsonii genomovar I strain NSH-16 (ATCC BAA-2463).</title>
        <authorList>
            <person name="Mirajkar N.S."/>
            <person name="Gebhart C.J."/>
        </authorList>
    </citation>
    <scope>NUCLEOTIDE SEQUENCE [LARGE SCALE GENOMIC DNA]</scope>
    <source>
        <strain evidence="1 2">NSH-16</strain>
    </source>
</reference>
<proteinExistence type="predicted"/>
<dbReference type="RefSeq" id="WP_069731934.1">
    <property type="nucleotide sequence ID" value="NZ_CP019914.1"/>
</dbReference>
<evidence type="ECO:0000313" key="1">
    <source>
        <dbReference type="EMBL" id="ASJ21472.1"/>
    </source>
</evidence>
<protein>
    <submittedName>
        <fullName evidence="1">Uncharacterized protein</fullName>
    </submittedName>
</protein>
<dbReference type="Gene3D" id="1.20.120.1490">
    <property type="match status" value="1"/>
</dbReference>
<gene>
    <name evidence="1" type="ORF">BHAMNSH16_07395</name>
</gene>
<sequence length="121" mass="14794">MKRVILVVFITVVLSVSLFAERKNYYCSNEPYTYFIYNENSLTKEQLYKIMELKKEYQPKILELRKRIYLERTKINSEMYKKNPDELIINNSINLNIKYAKELRNITNDFFKKYNEIKNNK</sequence>
<keyword evidence="2" id="KW-1185">Reference proteome</keyword>
<accession>A0AAC9TUJ3</accession>
<name>A0AAC9TUJ3_9SPIR</name>
<organism evidence="1 2">
    <name type="scientific">Brachyspira hampsonii</name>
    <dbReference type="NCBI Taxonomy" id="1287055"/>
    <lineage>
        <taxon>Bacteria</taxon>
        <taxon>Pseudomonadati</taxon>
        <taxon>Spirochaetota</taxon>
        <taxon>Spirochaetia</taxon>
        <taxon>Brachyspirales</taxon>
        <taxon>Brachyspiraceae</taxon>
        <taxon>Brachyspira</taxon>
    </lineage>
</organism>
<dbReference type="KEGG" id="bhp:BHAMNSH16_07395"/>
<dbReference type="AlphaFoldDB" id="A0AAC9TUJ3"/>
<dbReference type="Proteomes" id="UP000264880">
    <property type="component" value="Chromosome"/>
</dbReference>